<dbReference type="InterPro" id="IPR050623">
    <property type="entry name" value="Glucan_succinyl_AcylTrfase"/>
</dbReference>
<feature type="region of interest" description="Disordered" evidence="1">
    <location>
        <begin position="168"/>
        <end position="197"/>
    </location>
</feature>
<comment type="caution">
    <text evidence="4">The sequence shown here is derived from an EMBL/GenBank/DDBJ whole genome shotgun (WGS) entry which is preliminary data.</text>
</comment>
<evidence type="ECO:0000313" key="4">
    <source>
        <dbReference type="EMBL" id="KAH7084281.1"/>
    </source>
</evidence>
<dbReference type="PANTHER" id="PTHR36927">
    <property type="entry name" value="BLR4337 PROTEIN"/>
    <property type="match status" value="1"/>
</dbReference>
<feature type="transmembrane region" description="Helical" evidence="2">
    <location>
        <begin position="273"/>
        <end position="292"/>
    </location>
</feature>
<feature type="compositionally biased region" description="Pro residues" evidence="1">
    <location>
        <begin position="171"/>
        <end position="185"/>
    </location>
</feature>
<evidence type="ECO:0000313" key="5">
    <source>
        <dbReference type="Proteomes" id="UP000813461"/>
    </source>
</evidence>
<keyword evidence="2" id="KW-0812">Transmembrane</keyword>
<dbReference type="InterPro" id="IPR002656">
    <property type="entry name" value="Acyl_transf_3_dom"/>
</dbReference>
<dbReference type="Proteomes" id="UP000813461">
    <property type="component" value="Unassembled WGS sequence"/>
</dbReference>
<evidence type="ECO:0000256" key="2">
    <source>
        <dbReference type="SAM" id="Phobius"/>
    </source>
</evidence>
<keyword evidence="4" id="KW-0808">Transferase</keyword>
<feature type="domain" description="Acyltransferase 3" evidence="3">
    <location>
        <begin position="10"/>
        <end position="402"/>
    </location>
</feature>
<reference evidence="4" key="1">
    <citation type="journal article" date="2021" name="Nat. Commun.">
        <title>Genetic determinants of endophytism in the Arabidopsis root mycobiome.</title>
        <authorList>
            <person name="Mesny F."/>
            <person name="Miyauchi S."/>
            <person name="Thiergart T."/>
            <person name="Pickel B."/>
            <person name="Atanasova L."/>
            <person name="Karlsson M."/>
            <person name="Huettel B."/>
            <person name="Barry K.W."/>
            <person name="Haridas S."/>
            <person name="Chen C."/>
            <person name="Bauer D."/>
            <person name="Andreopoulos W."/>
            <person name="Pangilinan J."/>
            <person name="LaButti K."/>
            <person name="Riley R."/>
            <person name="Lipzen A."/>
            <person name="Clum A."/>
            <person name="Drula E."/>
            <person name="Henrissat B."/>
            <person name="Kohler A."/>
            <person name="Grigoriev I.V."/>
            <person name="Martin F.M."/>
            <person name="Hacquard S."/>
        </authorList>
    </citation>
    <scope>NUCLEOTIDE SEQUENCE</scope>
    <source>
        <strain evidence="4">MPI-SDFR-AT-0120</strain>
    </source>
</reference>
<name>A0A8K0R1R0_9PLEO</name>
<dbReference type="Pfam" id="PF01757">
    <property type="entry name" value="Acyl_transf_3"/>
    <property type="match status" value="1"/>
</dbReference>
<evidence type="ECO:0000256" key="1">
    <source>
        <dbReference type="SAM" id="MobiDB-lite"/>
    </source>
</evidence>
<dbReference type="EMBL" id="JAGMVJ010000012">
    <property type="protein sequence ID" value="KAH7084281.1"/>
    <property type="molecule type" value="Genomic_DNA"/>
</dbReference>
<accession>A0A8K0R1R0</accession>
<keyword evidence="2" id="KW-0472">Membrane</keyword>
<keyword evidence="4" id="KW-0012">Acyltransferase</keyword>
<dbReference type="OrthoDB" id="4141464at2759"/>
<keyword evidence="2" id="KW-1133">Transmembrane helix</keyword>
<proteinExistence type="predicted"/>
<evidence type="ECO:0000259" key="3">
    <source>
        <dbReference type="Pfam" id="PF01757"/>
    </source>
</evidence>
<organism evidence="4 5">
    <name type="scientific">Paraphoma chrysanthemicola</name>
    <dbReference type="NCBI Taxonomy" id="798071"/>
    <lineage>
        <taxon>Eukaryota</taxon>
        <taxon>Fungi</taxon>
        <taxon>Dikarya</taxon>
        <taxon>Ascomycota</taxon>
        <taxon>Pezizomycotina</taxon>
        <taxon>Dothideomycetes</taxon>
        <taxon>Pleosporomycetidae</taxon>
        <taxon>Pleosporales</taxon>
        <taxon>Pleosporineae</taxon>
        <taxon>Phaeosphaeriaceae</taxon>
        <taxon>Paraphoma</taxon>
    </lineage>
</organism>
<protein>
    <submittedName>
        <fullName evidence="4">Acyltransferase 3</fullName>
    </submittedName>
</protein>
<feature type="transmembrane region" description="Helical" evidence="2">
    <location>
        <begin position="49"/>
        <end position="75"/>
    </location>
</feature>
<feature type="transmembrane region" description="Helical" evidence="2">
    <location>
        <begin position="385"/>
        <end position="405"/>
    </location>
</feature>
<feature type="transmembrane region" description="Helical" evidence="2">
    <location>
        <begin position="356"/>
        <end position="373"/>
    </location>
</feature>
<dbReference type="PANTHER" id="PTHR36927:SF4">
    <property type="entry name" value="BLR5718 PROTEIN"/>
    <property type="match status" value="1"/>
</dbReference>
<gene>
    <name evidence="4" type="ORF">FB567DRAFT_593752</name>
</gene>
<dbReference type="AlphaFoldDB" id="A0A8K0R1R0"/>
<dbReference type="GO" id="GO:0016747">
    <property type="term" value="F:acyltransferase activity, transferring groups other than amino-acyl groups"/>
    <property type="evidence" value="ECO:0007669"/>
    <property type="project" value="InterPro"/>
</dbReference>
<sequence length="418" mass="45697">MTGMQRKRTYALDNLRTFLTVLVIFHHAALAYGGTGSFSYRSPYHPPGSSVVLTAFNVVNQTFFMGMFFLLSGYFSSIAATKRNRAVFLKEKIKRLGAPTLLYSLLGKGLIRAIICRQREGADWADAAREFVNGVQSTKGVGGPMWYTSLLLIFDTIYAASYPHHFHTTPANPPPAQSPPTPPNGPTSEKPNQSLTPTSHQLKTRHILIALTLTSLSSFTIRTHYPFTHIFHPLNLNPGYLPQYILSYAGGIYIQLSEIALRRLCTSRAIATTTTLAAAFLAFGVVHARAFVADGGTLAEVMLLAGGGPNMFALVYALLNEFIGFTLSAILLRAFHTRFLSARGTVFGHDIARCSYAAFLVHIPVLVGIMTLVDEEKWKCWSPIYKTVGVGVVGVVGSWVVGMLVRMGVERGGGRGYL</sequence>
<keyword evidence="5" id="KW-1185">Reference proteome</keyword>
<feature type="transmembrane region" description="Helical" evidence="2">
    <location>
        <begin position="312"/>
        <end position="335"/>
    </location>
</feature>